<reference evidence="2 3" key="1">
    <citation type="journal article" date="2023" name="G3 (Bethesda)">
        <title>A chromosome-length genome assembly and annotation of blackberry (Rubus argutus, cv. 'Hillquist').</title>
        <authorList>
            <person name="Bruna T."/>
            <person name="Aryal R."/>
            <person name="Dudchenko O."/>
            <person name="Sargent D.J."/>
            <person name="Mead D."/>
            <person name="Buti M."/>
            <person name="Cavallini A."/>
            <person name="Hytonen T."/>
            <person name="Andres J."/>
            <person name="Pham M."/>
            <person name="Weisz D."/>
            <person name="Mascagni F."/>
            <person name="Usai G."/>
            <person name="Natali L."/>
            <person name="Bassil N."/>
            <person name="Fernandez G.E."/>
            <person name="Lomsadze A."/>
            <person name="Armour M."/>
            <person name="Olukolu B."/>
            <person name="Poorten T."/>
            <person name="Britton C."/>
            <person name="Davik J."/>
            <person name="Ashrafi H."/>
            <person name="Aiden E.L."/>
            <person name="Borodovsky M."/>
            <person name="Worthington M."/>
        </authorList>
    </citation>
    <scope>NUCLEOTIDE SEQUENCE [LARGE SCALE GENOMIC DNA]</scope>
    <source>
        <strain evidence="2">PI 553951</strain>
    </source>
</reference>
<accession>A0AAW1XVC8</accession>
<evidence type="ECO:0000256" key="1">
    <source>
        <dbReference type="SAM" id="MobiDB-lite"/>
    </source>
</evidence>
<dbReference type="Proteomes" id="UP001457282">
    <property type="component" value="Unassembled WGS sequence"/>
</dbReference>
<dbReference type="EMBL" id="JBEDUW010000003">
    <property type="protein sequence ID" value="KAK9939452.1"/>
    <property type="molecule type" value="Genomic_DNA"/>
</dbReference>
<comment type="caution">
    <text evidence="2">The sequence shown here is derived from an EMBL/GenBank/DDBJ whole genome shotgun (WGS) entry which is preliminary data.</text>
</comment>
<evidence type="ECO:0000313" key="3">
    <source>
        <dbReference type="Proteomes" id="UP001457282"/>
    </source>
</evidence>
<feature type="compositionally biased region" description="Low complexity" evidence="1">
    <location>
        <begin position="42"/>
        <end position="65"/>
    </location>
</feature>
<feature type="compositionally biased region" description="Polar residues" evidence="1">
    <location>
        <begin position="84"/>
        <end position="93"/>
    </location>
</feature>
<sequence length="142" mass="15205">MSSPSTTVVICFAALCRAVNHRRCHQISHGLLSRTRASQNPRRLCLCPPSSSSSQQSFAQDRTTLPPLPRRRRSTDLHRRTKAQPCSSSPSGRDTTTAAHPDPATAQSSTALPSQQGCSQFSAAVVALASTISSLPAAHRRC</sequence>
<organism evidence="2 3">
    <name type="scientific">Rubus argutus</name>
    <name type="common">Southern blackberry</name>
    <dbReference type="NCBI Taxonomy" id="59490"/>
    <lineage>
        <taxon>Eukaryota</taxon>
        <taxon>Viridiplantae</taxon>
        <taxon>Streptophyta</taxon>
        <taxon>Embryophyta</taxon>
        <taxon>Tracheophyta</taxon>
        <taxon>Spermatophyta</taxon>
        <taxon>Magnoliopsida</taxon>
        <taxon>eudicotyledons</taxon>
        <taxon>Gunneridae</taxon>
        <taxon>Pentapetalae</taxon>
        <taxon>rosids</taxon>
        <taxon>fabids</taxon>
        <taxon>Rosales</taxon>
        <taxon>Rosaceae</taxon>
        <taxon>Rosoideae</taxon>
        <taxon>Rosoideae incertae sedis</taxon>
        <taxon>Rubus</taxon>
    </lineage>
</organism>
<gene>
    <name evidence="2" type="ORF">M0R45_016147</name>
</gene>
<name>A0AAW1XVC8_RUBAR</name>
<keyword evidence="3" id="KW-1185">Reference proteome</keyword>
<proteinExistence type="predicted"/>
<evidence type="ECO:0000313" key="2">
    <source>
        <dbReference type="EMBL" id="KAK9939452.1"/>
    </source>
</evidence>
<dbReference type="AlphaFoldDB" id="A0AAW1XVC8"/>
<feature type="compositionally biased region" description="Low complexity" evidence="1">
    <location>
        <begin position="94"/>
        <end position="106"/>
    </location>
</feature>
<feature type="region of interest" description="Disordered" evidence="1">
    <location>
        <begin position="39"/>
        <end position="113"/>
    </location>
</feature>
<protein>
    <submittedName>
        <fullName evidence="2">Uncharacterized protein</fullName>
    </submittedName>
</protein>